<name>A0A1M6RYM7_SELRU</name>
<accession>A0A1M6RYM7</accession>
<reference evidence="2 3" key="1">
    <citation type="submission" date="2016-11" db="EMBL/GenBank/DDBJ databases">
        <authorList>
            <person name="Jaros S."/>
            <person name="Januszkiewicz K."/>
            <person name="Wedrychowicz H."/>
        </authorList>
    </citation>
    <scope>NUCLEOTIDE SEQUENCE [LARGE SCALE GENOMIC DNA]</scope>
    <source>
        <strain evidence="2 3">HD4</strain>
    </source>
</reference>
<dbReference type="EMBL" id="FRBC01000003">
    <property type="protein sequence ID" value="SHK37652.1"/>
    <property type="molecule type" value="Genomic_DNA"/>
</dbReference>
<proteinExistence type="predicted"/>
<gene>
    <name evidence="2" type="ORF">SAMN05216582_10324</name>
</gene>
<dbReference type="AlphaFoldDB" id="A0A1M6RYM7"/>
<organism evidence="2 3">
    <name type="scientific">Selenomonas ruminantium</name>
    <dbReference type="NCBI Taxonomy" id="971"/>
    <lineage>
        <taxon>Bacteria</taxon>
        <taxon>Bacillati</taxon>
        <taxon>Bacillota</taxon>
        <taxon>Negativicutes</taxon>
        <taxon>Selenomonadales</taxon>
        <taxon>Selenomonadaceae</taxon>
        <taxon>Selenomonas</taxon>
    </lineage>
</organism>
<evidence type="ECO:0000256" key="1">
    <source>
        <dbReference type="SAM" id="SignalP"/>
    </source>
</evidence>
<dbReference type="Proteomes" id="UP000184263">
    <property type="component" value="Unassembled WGS sequence"/>
</dbReference>
<feature type="signal peptide" evidence="1">
    <location>
        <begin position="1"/>
        <end position="23"/>
    </location>
</feature>
<dbReference type="OrthoDB" id="1665243at2"/>
<evidence type="ECO:0000313" key="3">
    <source>
        <dbReference type="Proteomes" id="UP000184263"/>
    </source>
</evidence>
<sequence length="270" mass="30228">MMKKSITALWLCLCCLCPAAVSAENPAAGELRSIFHSGQFYVEYKDDYNVRVIGEAGGARMERTRYGSSLSWVTNLNPIGNLFGGRTPRNPETMYKDGRYYQFIEPDKAFVCPAAEAEGENLDPRMGWSKVKTKLALPLELAPLYWDDPYAAYAKSMTEPQFLESGKVVLGGKNYESDRYSSKLKTFDGRDADYQYELLYLDGQLMLARSFVVSNGREMAVNTLEVKAIGSAWPQDLFRVAKKTKLYAAGRGDMNDLLEEPVQIGILEGI</sequence>
<protein>
    <submittedName>
        <fullName evidence="2">Uncharacterized protein</fullName>
    </submittedName>
</protein>
<keyword evidence="1" id="KW-0732">Signal</keyword>
<evidence type="ECO:0000313" key="2">
    <source>
        <dbReference type="EMBL" id="SHK37652.1"/>
    </source>
</evidence>
<feature type="chain" id="PRO_5013110642" evidence="1">
    <location>
        <begin position="24"/>
        <end position="270"/>
    </location>
</feature>
<dbReference type="RefSeq" id="WP_073088162.1">
    <property type="nucleotide sequence ID" value="NZ_FRBC01000003.1"/>
</dbReference>